<gene>
    <name evidence="1" type="primary">BnaA02g07520D</name>
    <name evidence="1" type="ORF">GSBRNA2T00052733001</name>
</gene>
<reference evidence="1 2" key="1">
    <citation type="journal article" date="2014" name="Science">
        <title>Plant genetics. Early allopolyploid evolution in the post-Neolithic Brassica napus oilseed genome.</title>
        <authorList>
            <person name="Chalhoub B."/>
            <person name="Denoeud F."/>
            <person name="Liu S."/>
            <person name="Parkin I.A."/>
            <person name="Tang H."/>
            <person name="Wang X."/>
            <person name="Chiquet J."/>
            <person name="Belcram H."/>
            <person name="Tong C."/>
            <person name="Samans B."/>
            <person name="Correa M."/>
            <person name="Da Silva C."/>
            <person name="Just J."/>
            <person name="Falentin C."/>
            <person name="Koh C.S."/>
            <person name="Le Clainche I."/>
            <person name="Bernard M."/>
            <person name="Bento P."/>
            <person name="Noel B."/>
            <person name="Labadie K."/>
            <person name="Alberti A."/>
            <person name="Charles M."/>
            <person name="Arnaud D."/>
            <person name="Guo H."/>
            <person name="Daviaud C."/>
            <person name="Alamery S."/>
            <person name="Jabbari K."/>
            <person name="Zhao M."/>
            <person name="Edger P.P."/>
            <person name="Chelaifa H."/>
            <person name="Tack D."/>
            <person name="Lassalle G."/>
            <person name="Mestiri I."/>
            <person name="Schnel N."/>
            <person name="Le Paslier M.C."/>
            <person name="Fan G."/>
            <person name="Renault V."/>
            <person name="Bayer P.E."/>
            <person name="Golicz A.A."/>
            <person name="Manoli S."/>
            <person name="Lee T.H."/>
            <person name="Thi V.H."/>
            <person name="Chalabi S."/>
            <person name="Hu Q."/>
            <person name="Fan C."/>
            <person name="Tollenaere R."/>
            <person name="Lu Y."/>
            <person name="Battail C."/>
            <person name="Shen J."/>
            <person name="Sidebottom C.H."/>
            <person name="Wang X."/>
            <person name="Canaguier A."/>
            <person name="Chauveau A."/>
            <person name="Berard A."/>
            <person name="Deniot G."/>
            <person name="Guan M."/>
            <person name="Liu Z."/>
            <person name="Sun F."/>
            <person name="Lim Y.P."/>
            <person name="Lyons E."/>
            <person name="Town C.D."/>
            <person name="Bancroft I."/>
            <person name="Wang X."/>
            <person name="Meng J."/>
            <person name="Ma J."/>
            <person name="Pires J.C."/>
            <person name="King G.J."/>
            <person name="Brunel D."/>
            <person name="Delourme R."/>
            <person name="Renard M."/>
            <person name="Aury J.M."/>
            <person name="Adams K.L."/>
            <person name="Batley J."/>
            <person name="Snowdon R.J."/>
            <person name="Tost J."/>
            <person name="Edwards D."/>
            <person name="Zhou Y."/>
            <person name="Hua W."/>
            <person name="Sharpe A.G."/>
            <person name="Paterson A.H."/>
            <person name="Guan C."/>
            <person name="Wincker P."/>
        </authorList>
    </citation>
    <scope>NUCLEOTIDE SEQUENCE [LARGE SCALE GENOMIC DNA]</scope>
    <source>
        <strain evidence="2">cv. Darmor-bzh</strain>
    </source>
</reference>
<keyword evidence="2" id="KW-1185">Reference proteome</keyword>
<organism evidence="1 2">
    <name type="scientific">Brassica napus</name>
    <name type="common">Rape</name>
    <dbReference type="NCBI Taxonomy" id="3708"/>
    <lineage>
        <taxon>Eukaryota</taxon>
        <taxon>Viridiplantae</taxon>
        <taxon>Streptophyta</taxon>
        <taxon>Embryophyta</taxon>
        <taxon>Tracheophyta</taxon>
        <taxon>Spermatophyta</taxon>
        <taxon>Magnoliopsida</taxon>
        <taxon>eudicotyledons</taxon>
        <taxon>Gunneridae</taxon>
        <taxon>Pentapetalae</taxon>
        <taxon>rosids</taxon>
        <taxon>malvids</taxon>
        <taxon>Brassicales</taxon>
        <taxon>Brassicaceae</taxon>
        <taxon>Brassiceae</taxon>
        <taxon>Brassica</taxon>
    </lineage>
</organism>
<protein>
    <submittedName>
        <fullName evidence="1">BnaA02g07520D protein</fullName>
    </submittedName>
</protein>
<dbReference type="Proteomes" id="UP000028999">
    <property type="component" value="Unassembled WGS sequence"/>
</dbReference>
<dbReference type="PaxDb" id="3708-A0A078H224"/>
<sequence>MCKNKHYYSTGPSHANSKNFVTILFLECYTNYHVQFYRKKYHVQKFIARSWQLTSQVELEMR</sequence>
<dbReference type="AlphaFoldDB" id="A0A078H224"/>
<dbReference type="Gramene" id="CDY32690">
    <property type="protein sequence ID" value="CDY32690"/>
    <property type="gene ID" value="GSBRNA2T00052733001"/>
</dbReference>
<dbReference type="EMBL" id="LK032298">
    <property type="protein sequence ID" value="CDY32690.1"/>
    <property type="molecule type" value="Genomic_DNA"/>
</dbReference>
<evidence type="ECO:0000313" key="2">
    <source>
        <dbReference type="Proteomes" id="UP000028999"/>
    </source>
</evidence>
<name>A0A078H224_BRANA</name>
<proteinExistence type="predicted"/>
<evidence type="ECO:0000313" key="1">
    <source>
        <dbReference type="EMBL" id="CDY32690.1"/>
    </source>
</evidence>
<accession>A0A078H224</accession>